<reference evidence="2" key="1">
    <citation type="submission" date="2015-09" db="EMBL/GenBank/DDBJ databases">
        <title>Whole genome sequence of Pseudomonas fluorescens FW300-N2E3.</title>
        <authorList>
            <person name="Ray J."/>
            <person name="Melnyk R."/>
            <person name="Deutschbauer A."/>
        </authorList>
    </citation>
    <scope>NUCLEOTIDE SEQUENCE [LARGE SCALE GENOMIC DNA]</scope>
    <source>
        <strain evidence="2">FW300-N2E3</strain>
    </source>
</reference>
<dbReference type="OrthoDB" id="737780at2"/>
<dbReference type="RefSeq" id="WP_054594016.1">
    <property type="nucleotide sequence ID" value="NZ_CP012830.1"/>
</dbReference>
<sequence>MSGLHTQSQENLNHDDRIIADLDQLFSERGIAISDDGDHLILLTHSQHSPKHHTPGLAGKSLNTEPAPRFEGGEHTAIGDATLLRFVKDAPAIAAWQVPLHLPNGLALSYGQIVSLGGDFYGIPDQPICDGATPVDRIQRFTAAFNSLAVLPASRAEAGLILGVMQKEIAAANQAIRDGKQPHEAYDALGDTLSEEWNKITGGGSFVSALFPLGRYLKLAANNADHFGEWALLAYIAGHTAALQQAVLAHNSGDEKQLELAYAMNAFADHYLTDLFSAGHLRIPRKQLAAAVTPSDLGSLITRFMHDEDSKYGLNVNNANGDQWHAYGDKRYFDSVDSANRKQVKLAVQRSADEVFDTFLSGSLPAPSSYVALKYLPDLNSVKKPAGNFSGLFVLDGNKVLRRSDVNNLNDSSKIDNWWGWSTYLLLKDYTPNKPAGYLESPATAPTIRADGWQSQTPGEPNWLPGNAVRYAFSYTNGLNESYIGPWSNYAELSERFQPTLNVPGNGASRNIFRQFRGGSPELIGSIDAHTSTFIDRNA</sequence>
<protein>
    <submittedName>
        <fullName evidence="1">Phospholipase</fullName>
    </submittedName>
</protein>
<evidence type="ECO:0000313" key="2">
    <source>
        <dbReference type="Proteomes" id="UP000066487"/>
    </source>
</evidence>
<dbReference type="EMBL" id="CP012830">
    <property type="protein sequence ID" value="ALI00501.1"/>
    <property type="molecule type" value="Genomic_DNA"/>
</dbReference>
<proteinExistence type="predicted"/>
<organism evidence="1 2">
    <name type="scientific">Pseudomonas fluorescens</name>
    <dbReference type="NCBI Taxonomy" id="294"/>
    <lineage>
        <taxon>Bacteria</taxon>
        <taxon>Pseudomonadati</taxon>
        <taxon>Pseudomonadota</taxon>
        <taxon>Gammaproteobacteria</taxon>
        <taxon>Pseudomonadales</taxon>
        <taxon>Pseudomonadaceae</taxon>
        <taxon>Pseudomonas</taxon>
    </lineage>
</organism>
<name>A0A0N9W2A3_PSEFL</name>
<accession>A0A0N9W2A3</accession>
<dbReference type="AlphaFoldDB" id="A0A0N9W2A3"/>
<dbReference type="Proteomes" id="UP000066487">
    <property type="component" value="Chromosome"/>
</dbReference>
<evidence type="ECO:0000313" key="1">
    <source>
        <dbReference type="EMBL" id="ALI00501.1"/>
    </source>
</evidence>
<reference evidence="1 2" key="2">
    <citation type="journal article" date="2018" name="Nature">
        <title>Mutant phenotypes for thousands of bacterial genes of unknown function.</title>
        <authorList>
            <person name="Price M.N."/>
            <person name="Wetmore K.M."/>
            <person name="Waters R.J."/>
            <person name="Callaghan M."/>
            <person name="Ray J."/>
            <person name="Liu H."/>
            <person name="Kuehl J.V."/>
            <person name="Melnyk R.A."/>
            <person name="Lamson J.S."/>
            <person name="Suh Y."/>
            <person name="Carlson H.K."/>
            <person name="Esquivel Z."/>
            <person name="Sadeeshkumar H."/>
            <person name="Chakraborty R."/>
            <person name="Zane G.M."/>
            <person name="Rubin B.E."/>
            <person name="Wall J.D."/>
            <person name="Visel A."/>
            <person name="Bristow J."/>
            <person name="Blow M.J."/>
            <person name="Arkin A.P."/>
            <person name="Deutschbauer A.M."/>
        </authorList>
    </citation>
    <scope>NUCLEOTIDE SEQUENCE [LARGE SCALE GENOMIC DNA]</scope>
    <source>
        <strain evidence="1 2">FW300-N2E3</strain>
    </source>
</reference>
<gene>
    <name evidence="1" type="ORF">AO353_05310</name>
</gene>
<dbReference type="InterPro" id="IPR049756">
    <property type="entry name" value="PlcA-like_dom"/>
</dbReference>
<dbReference type="CDD" id="cd22893">
    <property type="entry name" value="PlcA-like"/>
    <property type="match status" value="1"/>
</dbReference>